<feature type="compositionally biased region" description="Low complexity" evidence="1">
    <location>
        <begin position="150"/>
        <end position="178"/>
    </location>
</feature>
<dbReference type="InterPro" id="IPR033121">
    <property type="entry name" value="PEPTIDASE_A1"/>
</dbReference>
<gene>
    <name evidence="4" type="ORF">GP486_008550</name>
</gene>
<dbReference type="EMBL" id="JAGHQM010003457">
    <property type="protein sequence ID" value="KAH0543802.1"/>
    <property type="molecule type" value="Genomic_DNA"/>
</dbReference>
<evidence type="ECO:0000259" key="3">
    <source>
        <dbReference type="PROSITE" id="PS51767"/>
    </source>
</evidence>
<dbReference type="Gene3D" id="2.40.70.10">
    <property type="entry name" value="Acid Proteases"/>
    <property type="match status" value="1"/>
</dbReference>
<accession>A0A9P8IAN4</accession>
<keyword evidence="2" id="KW-1133">Transmembrane helix</keyword>
<evidence type="ECO:0000256" key="2">
    <source>
        <dbReference type="SAM" id="Phobius"/>
    </source>
</evidence>
<feature type="compositionally biased region" description="Basic and acidic residues" evidence="1">
    <location>
        <begin position="258"/>
        <end position="271"/>
    </location>
</feature>
<protein>
    <recommendedName>
        <fullName evidence="3">Peptidase A1 domain-containing protein</fullName>
    </recommendedName>
</protein>
<comment type="caution">
    <text evidence="4">The sequence shown here is derived from an EMBL/GenBank/DDBJ whole genome shotgun (WGS) entry which is preliminary data.</text>
</comment>
<proteinExistence type="predicted"/>
<organism evidence="4 5">
    <name type="scientific">Trichoglossum hirsutum</name>
    <dbReference type="NCBI Taxonomy" id="265104"/>
    <lineage>
        <taxon>Eukaryota</taxon>
        <taxon>Fungi</taxon>
        <taxon>Dikarya</taxon>
        <taxon>Ascomycota</taxon>
        <taxon>Pezizomycotina</taxon>
        <taxon>Geoglossomycetes</taxon>
        <taxon>Geoglossales</taxon>
        <taxon>Geoglossaceae</taxon>
        <taxon>Trichoglossum</taxon>
    </lineage>
</organism>
<feature type="domain" description="Peptidase A1" evidence="3">
    <location>
        <begin position="1"/>
        <end position="70"/>
    </location>
</feature>
<keyword evidence="5" id="KW-1185">Reference proteome</keyword>
<dbReference type="AlphaFoldDB" id="A0A9P8IAN4"/>
<evidence type="ECO:0000256" key="1">
    <source>
        <dbReference type="SAM" id="MobiDB-lite"/>
    </source>
</evidence>
<feature type="region of interest" description="Disordered" evidence="1">
    <location>
        <begin position="146"/>
        <end position="278"/>
    </location>
</feature>
<name>A0A9P8IAN4_9PEZI</name>
<dbReference type="SUPFAM" id="SSF50630">
    <property type="entry name" value="Acid proteases"/>
    <property type="match status" value="1"/>
</dbReference>
<feature type="compositionally biased region" description="Basic and acidic residues" evidence="1">
    <location>
        <begin position="228"/>
        <end position="250"/>
    </location>
</feature>
<evidence type="ECO:0000313" key="4">
    <source>
        <dbReference type="EMBL" id="KAH0543802.1"/>
    </source>
</evidence>
<dbReference type="Proteomes" id="UP000750711">
    <property type="component" value="Unassembled WGS sequence"/>
</dbReference>
<sequence>MTNITFRLQGGVDIALPYRSFDLQITLTMGGQSVRYFPLMRAEQRFVIGRVFLQEAYVIADYERASFSVSQALFPDSSVAKSLVPILSPSNSSSPAGTADKNPAKKLSPNTRIYLAVGALSFLALILSGVVFFLYSRRRRRFFLRRQNQSASSSSSSSSRPSSSSSSSSASSPLPTSAGDPTDDYLKPELDATTTNLHEAPGWRPVRELEADTPPTDEVLYELPGGELPEKPRVELPAREAAHTTEKSGDTETPPPEQPERVVTEGDEKHNSPPPGFF</sequence>
<reference evidence="4" key="1">
    <citation type="submission" date="2021-03" db="EMBL/GenBank/DDBJ databases">
        <title>Comparative genomics and phylogenomic investigation of the class Geoglossomycetes provide insights into ecological specialization and systematics.</title>
        <authorList>
            <person name="Melie T."/>
            <person name="Pirro S."/>
            <person name="Miller A.N."/>
            <person name="Quandt A."/>
        </authorList>
    </citation>
    <scope>NUCLEOTIDE SEQUENCE</scope>
    <source>
        <strain evidence="4">CAQ_001_2017</strain>
    </source>
</reference>
<dbReference type="InterPro" id="IPR021109">
    <property type="entry name" value="Peptidase_aspartic_dom_sf"/>
</dbReference>
<keyword evidence="2" id="KW-0472">Membrane</keyword>
<feature type="transmembrane region" description="Helical" evidence="2">
    <location>
        <begin position="113"/>
        <end position="135"/>
    </location>
</feature>
<evidence type="ECO:0000313" key="5">
    <source>
        <dbReference type="Proteomes" id="UP000750711"/>
    </source>
</evidence>
<dbReference type="PROSITE" id="PS51767">
    <property type="entry name" value="PEPTIDASE_A1"/>
    <property type="match status" value="1"/>
</dbReference>
<keyword evidence="2" id="KW-0812">Transmembrane</keyword>